<evidence type="ECO:0000256" key="2">
    <source>
        <dbReference type="ARBA" id="ARBA00022723"/>
    </source>
</evidence>
<evidence type="ECO:0000256" key="1">
    <source>
        <dbReference type="ARBA" id="ARBA00010609"/>
    </source>
</evidence>
<dbReference type="PROSITE" id="PS00080">
    <property type="entry name" value="MULTICOPPER_OXIDASE2"/>
    <property type="match status" value="1"/>
</dbReference>
<keyword evidence="4" id="KW-0186">Copper</keyword>
<dbReference type="CDD" id="cd13901">
    <property type="entry name" value="CuRO_3_MaLCC_like"/>
    <property type="match status" value="1"/>
</dbReference>
<accession>A0A2J6R921</accession>
<proteinExistence type="inferred from homology"/>
<evidence type="ECO:0000259" key="6">
    <source>
        <dbReference type="Pfam" id="PF07731"/>
    </source>
</evidence>
<dbReference type="Proteomes" id="UP000235786">
    <property type="component" value="Unassembled WGS sequence"/>
</dbReference>
<organism evidence="8 9">
    <name type="scientific">Hyaloscypha variabilis (strain UAMH 11265 / GT02V1 / F)</name>
    <name type="common">Meliniomyces variabilis</name>
    <dbReference type="NCBI Taxonomy" id="1149755"/>
    <lineage>
        <taxon>Eukaryota</taxon>
        <taxon>Fungi</taxon>
        <taxon>Dikarya</taxon>
        <taxon>Ascomycota</taxon>
        <taxon>Pezizomycotina</taxon>
        <taxon>Leotiomycetes</taxon>
        <taxon>Helotiales</taxon>
        <taxon>Hyaloscyphaceae</taxon>
        <taxon>Hyaloscypha</taxon>
        <taxon>Hyaloscypha variabilis</taxon>
    </lineage>
</organism>
<dbReference type="InterPro" id="IPR002355">
    <property type="entry name" value="Cu_oxidase_Cu_BS"/>
</dbReference>
<dbReference type="PROSITE" id="PS00079">
    <property type="entry name" value="MULTICOPPER_OXIDASE1"/>
    <property type="match status" value="1"/>
</dbReference>
<evidence type="ECO:0000259" key="7">
    <source>
        <dbReference type="Pfam" id="PF07732"/>
    </source>
</evidence>
<evidence type="ECO:0000256" key="4">
    <source>
        <dbReference type="ARBA" id="ARBA00023008"/>
    </source>
</evidence>
<dbReference type="CDD" id="cd13880">
    <property type="entry name" value="CuRO_2_MaLCC_like"/>
    <property type="match status" value="1"/>
</dbReference>
<dbReference type="InterPro" id="IPR045087">
    <property type="entry name" value="Cu-oxidase_fam"/>
</dbReference>
<feature type="domain" description="Plastocyanin-like" evidence="7">
    <location>
        <begin position="97"/>
        <end position="204"/>
    </location>
</feature>
<dbReference type="Pfam" id="PF00394">
    <property type="entry name" value="Cu-oxidase"/>
    <property type="match status" value="1"/>
</dbReference>
<name>A0A2J6R921_HYAVF</name>
<evidence type="ECO:0000313" key="9">
    <source>
        <dbReference type="Proteomes" id="UP000235786"/>
    </source>
</evidence>
<dbReference type="CDD" id="cd13854">
    <property type="entry name" value="CuRO_1_MaLCC_like"/>
    <property type="match status" value="1"/>
</dbReference>
<dbReference type="FunFam" id="2.60.40.420:FF:000021">
    <property type="entry name" value="Extracellular dihydrogeodin oxidase/laccase"/>
    <property type="match status" value="1"/>
</dbReference>
<dbReference type="InterPro" id="IPR011706">
    <property type="entry name" value="Cu-oxidase_C"/>
</dbReference>
<keyword evidence="3" id="KW-0560">Oxidoreductase</keyword>
<dbReference type="OrthoDB" id="2121828at2759"/>
<dbReference type="AlphaFoldDB" id="A0A2J6R921"/>
<reference evidence="8 9" key="1">
    <citation type="submission" date="2016-04" db="EMBL/GenBank/DDBJ databases">
        <title>A degradative enzymes factory behind the ericoid mycorrhizal symbiosis.</title>
        <authorList>
            <consortium name="DOE Joint Genome Institute"/>
            <person name="Martino E."/>
            <person name="Morin E."/>
            <person name="Grelet G."/>
            <person name="Kuo A."/>
            <person name="Kohler A."/>
            <person name="Daghino S."/>
            <person name="Barry K."/>
            <person name="Choi C."/>
            <person name="Cichocki N."/>
            <person name="Clum A."/>
            <person name="Copeland A."/>
            <person name="Hainaut M."/>
            <person name="Haridas S."/>
            <person name="Labutti K."/>
            <person name="Lindquist E."/>
            <person name="Lipzen A."/>
            <person name="Khouja H.-R."/>
            <person name="Murat C."/>
            <person name="Ohm R."/>
            <person name="Olson A."/>
            <person name="Spatafora J."/>
            <person name="Veneault-Fourrey C."/>
            <person name="Henrissat B."/>
            <person name="Grigoriev I."/>
            <person name="Martin F."/>
            <person name="Perotto S."/>
        </authorList>
    </citation>
    <scope>NUCLEOTIDE SEQUENCE [LARGE SCALE GENOMIC DNA]</scope>
    <source>
        <strain evidence="8 9">F</strain>
    </source>
</reference>
<dbReference type="Pfam" id="PF07731">
    <property type="entry name" value="Cu-oxidase_2"/>
    <property type="match status" value="1"/>
</dbReference>
<dbReference type="EMBL" id="KZ613953">
    <property type="protein sequence ID" value="PMD35011.1"/>
    <property type="molecule type" value="Genomic_DNA"/>
</dbReference>
<dbReference type="GO" id="GO:0016491">
    <property type="term" value="F:oxidoreductase activity"/>
    <property type="evidence" value="ECO:0007669"/>
    <property type="project" value="UniProtKB-KW"/>
</dbReference>
<dbReference type="InterPro" id="IPR033138">
    <property type="entry name" value="Cu_oxidase_CS"/>
</dbReference>
<dbReference type="GO" id="GO:0005507">
    <property type="term" value="F:copper ion binding"/>
    <property type="evidence" value="ECO:0007669"/>
    <property type="project" value="InterPro"/>
</dbReference>
<evidence type="ECO:0000256" key="3">
    <source>
        <dbReference type="ARBA" id="ARBA00023002"/>
    </source>
</evidence>
<dbReference type="PANTHER" id="PTHR11709:SF71">
    <property type="entry name" value="OXIDOREDUCTASE TPCJ"/>
    <property type="match status" value="1"/>
</dbReference>
<sequence>MQQFPLLGNSPVAVDGHHGPIFKPPGRHRTGRGSDFVCDYSSMIGWSACSTPEDRGCWLTNNKGGRFDINTNYEDLAPQGILRQYTLIVSNGSYNGDGLAFNEAKLFNDTYPGPWLQACWGDIVEVTVINRLPYNGTSIHWHGIRQNQTMHMDGVNGITQCPIAPGDTFVYKWNATQYGSTWYHSHYSLQYADGMVGPITLHGPSSYPFDEAAELPLLMTDWGHNSAFDAIYNQLQNESILLNGHGNITRFSGKPAKLSIPPAYTITFQKHIFPRPKRYLLRLINTSFDTTFVFSIDNHNLTVIGADFVPIHSYSNTSVLIGIGQRYHVVVEANPIANGSQPIPHDLNFWMRTYVAGCTNTTNFTKGYELSGILRYDSSSTAMPTSRPWNGMSLACSDETYSSLRPVLKWQVGGPSNHNTGEEHDVVLNTTSLPYPLAAFSLQMPDSPFFNPLRIDYNDPTFLHLNNTGSWPNQWVVVPEDYKSTDWVYMVIAGDRKNGNQTTGAHPIHLHGHDFAILQQTEAQSFDITKLNLKLDNPPRRDVVLLPRNGFVIIAFKADNPGSWLMHCHIAEHASEGLALQILERREDANVIWPFNTSPAIKRAEQLCVNWNIWHSDCKNYWPGGQAGCDRNATSVFAFQDDSGI</sequence>
<dbReference type="SUPFAM" id="SSF49503">
    <property type="entry name" value="Cupredoxins"/>
    <property type="match status" value="3"/>
</dbReference>
<feature type="domain" description="Plastocyanin-like" evidence="5">
    <location>
        <begin position="216"/>
        <end position="378"/>
    </location>
</feature>
<evidence type="ECO:0000259" key="5">
    <source>
        <dbReference type="Pfam" id="PF00394"/>
    </source>
</evidence>
<dbReference type="PANTHER" id="PTHR11709">
    <property type="entry name" value="MULTI-COPPER OXIDASE"/>
    <property type="match status" value="1"/>
</dbReference>
<dbReference type="InterPro" id="IPR001117">
    <property type="entry name" value="Cu-oxidase_2nd"/>
</dbReference>
<dbReference type="InterPro" id="IPR008972">
    <property type="entry name" value="Cupredoxin"/>
</dbReference>
<feature type="domain" description="Plastocyanin-like" evidence="6">
    <location>
        <begin position="464"/>
        <end position="586"/>
    </location>
</feature>
<comment type="similarity">
    <text evidence="1">Belongs to the multicopper oxidase family.</text>
</comment>
<keyword evidence="2" id="KW-0479">Metal-binding</keyword>
<dbReference type="InterPro" id="IPR011707">
    <property type="entry name" value="Cu-oxidase-like_N"/>
</dbReference>
<evidence type="ECO:0000313" key="8">
    <source>
        <dbReference type="EMBL" id="PMD35011.1"/>
    </source>
</evidence>
<gene>
    <name evidence="8" type="ORF">L207DRAFT_497025</name>
</gene>
<protein>
    <submittedName>
        <fullName evidence="8">Multicopper oxidase</fullName>
    </submittedName>
</protein>
<dbReference type="Gene3D" id="2.60.40.420">
    <property type="entry name" value="Cupredoxins - blue copper proteins"/>
    <property type="match status" value="3"/>
</dbReference>
<dbReference type="Pfam" id="PF07732">
    <property type="entry name" value="Cu-oxidase_3"/>
    <property type="match status" value="1"/>
</dbReference>
<keyword evidence="9" id="KW-1185">Reference proteome</keyword>
<dbReference type="STRING" id="1149755.A0A2J6R921"/>